<comment type="caution">
    <text evidence="1">The sequence shown here is derived from an EMBL/GenBank/DDBJ whole genome shotgun (WGS) entry which is preliminary data.</text>
</comment>
<dbReference type="SUPFAM" id="SSF141571">
    <property type="entry name" value="Pentapeptide repeat-like"/>
    <property type="match status" value="1"/>
</dbReference>
<gene>
    <name evidence="1" type="ORF">BCM02_10475</name>
</gene>
<dbReference type="Pfam" id="PF04229">
    <property type="entry name" value="GrpB"/>
    <property type="match status" value="1"/>
</dbReference>
<dbReference type="Proteomes" id="UP000323257">
    <property type="component" value="Unassembled WGS sequence"/>
</dbReference>
<evidence type="ECO:0000313" key="1">
    <source>
        <dbReference type="EMBL" id="TYP75399.1"/>
    </source>
</evidence>
<keyword evidence="2" id="KW-1185">Reference proteome</keyword>
<dbReference type="Gene3D" id="2.160.20.80">
    <property type="entry name" value="E3 ubiquitin-protein ligase SopA"/>
    <property type="match status" value="1"/>
</dbReference>
<reference evidence="1 2" key="1">
    <citation type="submission" date="2019-07" db="EMBL/GenBank/DDBJ databases">
        <title>Genomic Encyclopedia of Type Strains, Phase III (KMG-III): the genomes of soil and plant-associated and newly described type strains.</title>
        <authorList>
            <person name="Whitman W."/>
        </authorList>
    </citation>
    <scope>NUCLEOTIDE SEQUENCE [LARGE SCALE GENOMIC DNA]</scope>
    <source>
        <strain evidence="1 2">BL24</strain>
    </source>
</reference>
<dbReference type="Gene3D" id="3.30.460.10">
    <property type="entry name" value="Beta Polymerase, domain 2"/>
    <property type="match status" value="1"/>
</dbReference>
<accession>A0A5S5C889</accession>
<proteinExistence type="predicted"/>
<protein>
    <submittedName>
        <fullName evidence="1">GrpB-like predicted nucleotidyltransferase (UPF0157 family)</fullName>
    </submittedName>
</protein>
<dbReference type="InterPro" id="IPR043519">
    <property type="entry name" value="NT_sf"/>
</dbReference>
<dbReference type="EMBL" id="VNHS01000004">
    <property type="protein sequence ID" value="TYP75399.1"/>
    <property type="molecule type" value="Genomic_DNA"/>
</dbReference>
<dbReference type="Pfam" id="PF00805">
    <property type="entry name" value="Pentapeptide"/>
    <property type="match status" value="2"/>
</dbReference>
<dbReference type="AlphaFoldDB" id="A0A5S5C889"/>
<evidence type="ECO:0000313" key="2">
    <source>
        <dbReference type="Proteomes" id="UP000323257"/>
    </source>
</evidence>
<dbReference type="SUPFAM" id="SSF81301">
    <property type="entry name" value="Nucleotidyltransferase"/>
    <property type="match status" value="1"/>
</dbReference>
<dbReference type="InterPro" id="IPR007344">
    <property type="entry name" value="GrpB/CoaE"/>
</dbReference>
<sequence>MMNTERLDIRMRDISGSRFEEVKAESMQLDNVSLAHSGIHNANMSGMRLDDVNAAGTTITNANLSGTRIQDANLSHATIDHVHLFGTEFRRVVLPQLGDGNYSADGSYKPVSFEDCDLSGAQFSGCDLSGVDIRDCRIGGLRINGIPVEELLQTAADERFRRNVEVSPPDANWPARYREEAEKLRRVLGPELAAIHHIGSTSIPGMHAKPIIDVLVEVRDIEAVDAYNDQMRRLGYQPKGENGIPLRRYFNKGGARRTHHVHVFQAGSEHVIRHLAFRDYLTAHPDDAKRYADLKIELARQFPSDMHAYIEGKDALAKELEAKALDWHAAAGEQAESAAD</sequence>
<dbReference type="GO" id="GO:0016740">
    <property type="term" value="F:transferase activity"/>
    <property type="evidence" value="ECO:0007669"/>
    <property type="project" value="UniProtKB-KW"/>
</dbReference>
<dbReference type="PANTHER" id="PTHR34822">
    <property type="entry name" value="GRPB DOMAIN PROTEIN (AFU_ORTHOLOGUE AFUA_1G01530)"/>
    <property type="match status" value="1"/>
</dbReference>
<dbReference type="PANTHER" id="PTHR34822:SF1">
    <property type="entry name" value="GRPB FAMILY PROTEIN"/>
    <property type="match status" value="1"/>
</dbReference>
<dbReference type="RefSeq" id="WP_342791304.1">
    <property type="nucleotide sequence ID" value="NZ_VNHS01000004.1"/>
</dbReference>
<dbReference type="InterPro" id="IPR001646">
    <property type="entry name" value="5peptide_repeat"/>
</dbReference>
<keyword evidence="1" id="KW-0808">Transferase</keyword>
<organism evidence="1 2">
    <name type="scientific">Paenibacillus methanolicus</name>
    <dbReference type="NCBI Taxonomy" id="582686"/>
    <lineage>
        <taxon>Bacteria</taxon>
        <taxon>Bacillati</taxon>
        <taxon>Bacillota</taxon>
        <taxon>Bacilli</taxon>
        <taxon>Bacillales</taxon>
        <taxon>Paenibacillaceae</taxon>
        <taxon>Paenibacillus</taxon>
    </lineage>
</organism>
<name>A0A5S5C889_9BACL</name>